<reference evidence="10 11" key="1">
    <citation type="journal article" date="2014" name="Genome Announc.">
        <title>Draft Genome Sequence of the Iron-Oxidizing, Acidophilic, and Halotolerant 'Thiobacillus prosperus' Type Strain DSM 5130.</title>
        <authorList>
            <person name="Ossandon F.J."/>
            <person name="Cardenas J.P."/>
            <person name="Corbett M."/>
            <person name="Quatrini R."/>
            <person name="Holmes D.S."/>
            <person name="Watkin E."/>
        </authorList>
    </citation>
    <scope>NUCLEOTIDE SEQUENCE [LARGE SCALE GENOMIC DNA]</scope>
    <source>
        <strain evidence="10 11">DSM 5130</strain>
    </source>
</reference>
<evidence type="ECO:0000256" key="8">
    <source>
        <dbReference type="SAM" id="Phobius"/>
    </source>
</evidence>
<dbReference type="Gene3D" id="1.20.120.80">
    <property type="entry name" value="Cytochrome c oxidase, subunit III, four-helix bundle"/>
    <property type="match status" value="1"/>
</dbReference>
<comment type="subcellular location">
    <subcellularLocation>
        <location evidence="1 7">Cell membrane</location>
        <topology evidence="1 7">Multi-pass membrane protein</topology>
    </subcellularLocation>
</comment>
<name>A0A1A6C2M3_9GAMM</name>
<dbReference type="InterPro" id="IPR035973">
    <property type="entry name" value="Cyt_c_oxidase_su3-like_sf"/>
</dbReference>
<protein>
    <submittedName>
        <fullName evidence="10">Cytochrome O ubiquinol oxidase subunit III</fullName>
    </submittedName>
</protein>
<dbReference type="STRING" id="160660.BJI67_05265"/>
<feature type="transmembrane region" description="Helical" evidence="8">
    <location>
        <begin position="183"/>
        <end position="203"/>
    </location>
</feature>
<evidence type="ECO:0000256" key="7">
    <source>
        <dbReference type="RuleBase" id="RU003376"/>
    </source>
</evidence>
<gene>
    <name evidence="10" type="ORF">Thpro_023067</name>
</gene>
<evidence type="ECO:0000256" key="1">
    <source>
        <dbReference type="ARBA" id="ARBA00004651"/>
    </source>
</evidence>
<evidence type="ECO:0000259" key="9">
    <source>
        <dbReference type="PROSITE" id="PS50253"/>
    </source>
</evidence>
<evidence type="ECO:0000256" key="2">
    <source>
        <dbReference type="ARBA" id="ARBA00010581"/>
    </source>
</evidence>
<evidence type="ECO:0000313" key="10">
    <source>
        <dbReference type="EMBL" id="OBS08817.1"/>
    </source>
</evidence>
<feature type="domain" description="Heme-copper oxidase subunit III family profile" evidence="9">
    <location>
        <begin position="1"/>
        <end position="204"/>
    </location>
</feature>
<feature type="transmembrane region" description="Helical" evidence="8">
    <location>
        <begin position="140"/>
        <end position="163"/>
    </location>
</feature>
<feature type="transmembrane region" description="Helical" evidence="8">
    <location>
        <begin position="99"/>
        <end position="116"/>
    </location>
</feature>
<keyword evidence="3" id="KW-1003">Cell membrane</keyword>
<accession>A0A1A6C2M3</accession>
<evidence type="ECO:0000313" key="11">
    <source>
        <dbReference type="Proteomes" id="UP000029273"/>
    </source>
</evidence>
<proteinExistence type="inferred from homology"/>
<keyword evidence="4 7" id="KW-0812">Transmembrane</keyword>
<dbReference type="AlphaFoldDB" id="A0A1A6C2M3"/>
<dbReference type="GO" id="GO:0005886">
    <property type="term" value="C:plasma membrane"/>
    <property type="evidence" value="ECO:0007669"/>
    <property type="project" value="UniProtKB-SubCell"/>
</dbReference>
<comment type="similarity">
    <text evidence="2 7">Belongs to the cytochrome c oxidase subunit 3 family.</text>
</comment>
<dbReference type="InterPro" id="IPR000298">
    <property type="entry name" value="Cyt_c_oxidase-like_su3"/>
</dbReference>
<dbReference type="Pfam" id="PF00510">
    <property type="entry name" value="COX3"/>
    <property type="match status" value="1"/>
</dbReference>
<evidence type="ECO:0000256" key="3">
    <source>
        <dbReference type="ARBA" id="ARBA00022475"/>
    </source>
</evidence>
<dbReference type="PROSITE" id="PS50253">
    <property type="entry name" value="COX3"/>
    <property type="match status" value="1"/>
</dbReference>
<feature type="transmembrane region" description="Helical" evidence="8">
    <location>
        <begin position="70"/>
        <end position="87"/>
    </location>
</feature>
<dbReference type="PANTHER" id="PTHR11403">
    <property type="entry name" value="CYTOCHROME C OXIDASE SUBUNIT III"/>
    <property type="match status" value="1"/>
</dbReference>
<dbReference type="SUPFAM" id="SSF81452">
    <property type="entry name" value="Cytochrome c oxidase subunit III-like"/>
    <property type="match status" value="1"/>
</dbReference>
<dbReference type="EMBL" id="JQSG02000006">
    <property type="protein sequence ID" value="OBS08817.1"/>
    <property type="molecule type" value="Genomic_DNA"/>
</dbReference>
<dbReference type="InterPro" id="IPR024791">
    <property type="entry name" value="Cyt_c/ubiquinol_Oxase_su3"/>
</dbReference>
<dbReference type="InterPro" id="IPR013833">
    <property type="entry name" value="Cyt_c_oxidase_su3_a-hlx"/>
</dbReference>
<keyword evidence="6 8" id="KW-0472">Membrane</keyword>
<evidence type="ECO:0000256" key="4">
    <source>
        <dbReference type="ARBA" id="ARBA00022692"/>
    </source>
</evidence>
<dbReference type="RefSeq" id="WP_038091323.1">
    <property type="nucleotide sequence ID" value="NZ_JQSG02000006.1"/>
</dbReference>
<organism evidence="10 11">
    <name type="scientific">Acidihalobacter prosperus</name>
    <dbReference type="NCBI Taxonomy" id="160660"/>
    <lineage>
        <taxon>Bacteria</taxon>
        <taxon>Pseudomonadati</taxon>
        <taxon>Pseudomonadota</taxon>
        <taxon>Gammaproteobacteria</taxon>
        <taxon>Chromatiales</taxon>
        <taxon>Ectothiorhodospiraceae</taxon>
        <taxon>Acidihalobacter</taxon>
    </lineage>
</organism>
<keyword evidence="11" id="KW-1185">Reference proteome</keyword>
<evidence type="ECO:0000256" key="5">
    <source>
        <dbReference type="ARBA" id="ARBA00022989"/>
    </source>
</evidence>
<keyword evidence="5 8" id="KW-1133">Transmembrane helix</keyword>
<comment type="caution">
    <text evidence="10">The sequence shown here is derived from an EMBL/GenBank/DDBJ whole genome shotgun (WGS) entry which is preliminary data.</text>
</comment>
<dbReference type="PANTHER" id="PTHR11403:SF2">
    <property type="entry name" value="CYTOCHROME BO(3) UBIQUINOL OXIDASE SUBUNIT 3"/>
    <property type="match status" value="1"/>
</dbReference>
<dbReference type="OrthoDB" id="9810850at2"/>
<dbReference type="GO" id="GO:0019646">
    <property type="term" value="P:aerobic electron transport chain"/>
    <property type="evidence" value="ECO:0007669"/>
    <property type="project" value="InterPro"/>
</dbReference>
<dbReference type="GO" id="GO:0004129">
    <property type="term" value="F:cytochrome-c oxidase activity"/>
    <property type="evidence" value="ECO:0007669"/>
    <property type="project" value="InterPro"/>
</dbReference>
<feature type="transmembrane region" description="Helical" evidence="8">
    <location>
        <begin position="28"/>
        <end position="50"/>
    </location>
</feature>
<dbReference type="Proteomes" id="UP000029273">
    <property type="component" value="Unassembled WGS sequence"/>
</dbReference>
<sequence>MNTYQDTSDMWQYEDHPHDAIGTRTLGFWLYMMSDLMIFAGLFATFGIYADGMHYAGAFTAGQVIHPGPALWSTAFIFASVLAYGYAMVSLKKANRSGVLLGIAMAFVLGIAFLGMEWHEFSDLYAMGAIPEKSGFLSDYWVIVLVHAVHVAFGLLWLAAMFIQVALEGFTEDVVYRLLNLKIFWLFQAVIWVCVFTLVYLMGSTSLAAI</sequence>
<evidence type="ECO:0000256" key="6">
    <source>
        <dbReference type="ARBA" id="ARBA00023136"/>
    </source>
</evidence>